<feature type="compositionally biased region" description="Basic and acidic residues" evidence="2">
    <location>
        <begin position="219"/>
        <end position="237"/>
    </location>
</feature>
<feature type="domain" description="Nematode cuticle collagen N-terminal" evidence="4">
    <location>
        <begin position="5"/>
        <end position="57"/>
    </location>
</feature>
<keyword evidence="3" id="KW-0472">Membrane</keyword>
<keyword evidence="5" id="KW-1185">Reference proteome</keyword>
<evidence type="ECO:0000256" key="2">
    <source>
        <dbReference type="SAM" id="MobiDB-lite"/>
    </source>
</evidence>
<keyword evidence="3" id="KW-1133">Transmembrane helix</keyword>
<feature type="compositionally biased region" description="Low complexity" evidence="2">
    <location>
        <begin position="180"/>
        <end position="217"/>
    </location>
</feature>
<dbReference type="GO" id="GO:0060102">
    <property type="term" value="C:cuticular extracellular matrix"/>
    <property type="evidence" value="ECO:0007669"/>
    <property type="project" value="TreeGrafter"/>
</dbReference>
<dbReference type="PANTHER" id="PTHR24637:SF393">
    <property type="entry name" value="CUTICLE COLLAGEN ROL-6"/>
    <property type="match status" value="1"/>
</dbReference>
<proteinExistence type="predicted"/>
<evidence type="ECO:0000259" key="4">
    <source>
        <dbReference type="SMART" id="SM01088"/>
    </source>
</evidence>
<keyword evidence="1" id="KW-0677">Repeat</keyword>
<reference evidence="6" key="1">
    <citation type="submission" date="2022-11" db="UniProtKB">
        <authorList>
            <consortium name="WormBaseParasite"/>
        </authorList>
    </citation>
    <scope>IDENTIFICATION</scope>
</reference>
<evidence type="ECO:0000256" key="1">
    <source>
        <dbReference type="ARBA" id="ARBA00022737"/>
    </source>
</evidence>
<dbReference type="Proteomes" id="UP000887578">
    <property type="component" value="Unplaced"/>
</dbReference>
<evidence type="ECO:0000256" key="3">
    <source>
        <dbReference type="SAM" id="Phobius"/>
    </source>
</evidence>
<dbReference type="GO" id="GO:0042329">
    <property type="term" value="F:structural constituent of collagen and cuticulin-based cuticle"/>
    <property type="evidence" value="ECO:0007669"/>
    <property type="project" value="TreeGrafter"/>
</dbReference>
<dbReference type="InterPro" id="IPR008160">
    <property type="entry name" value="Collagen"/>
</dbReference>
<feature type="region of interest" description="Disordered" evidence="2">
    <location>
        <begin position="154"/>
        <end position="299"/>
    </location>
</feature>
<dbReference type="PANTHER" id="PTHR24637">
    <property type="entry name" value="COLLAGEN"/>
    <property type="match status" value="1"/>
</dbReference>
<protein>
    <submittedName>
        <fullName evidence="6">Nematode cuticle collagen N-terminal domain-containing protein</fullName>
    </submittedName>
</protein>
<dbReference type="SMART" id="SM01088">
    <property type="entry name" value="Col_cuticle_N"/>
    <property type="match status" value="1"/>
</dbReference>
<evidence type="ECO:0000313" key="6">
    <source>
        <dbReference type="WBParaSite" id="PDA_v2.g29381.t1"/>
    </source>
</evidence>
<dbReference type="InterPro" id="IPR002486">
    <property type="entry name" value="Col_cuticle_N"/>
</dbReference>
<name>A0A914QPT7_9BILA</name>
<organism evidence="5 6">
    <name type="scientific">Panagrolaimus davidi</name>
    <dbReference type="NCBI Taxonomy" id="227884"/>
    <lineage>
        <taxon>Eukaryota</taxon>
        <taxon>Metazoa</taxon>
        <taxon>Ecdysozoa</taxon>
        <taxon>Nematoda</taxon>
        <taxon>Chromadorea</taxon>
        <taxon>Rhabditida</taxon>
        <taxon>Tylenchina</taxon>
        <taxon>Panagrolaimomorpha</taxon>
        <taxon>Panagrolaimoidea</taxon>
        <taxon>Panagrolaimidae</taxon>
        <taxon>Panagrolaimus</taxon>
    </lineage>
</organism>
<dbReference type="Pfam" id="PF01484">
    <property type="entry name" value="Col_cuticle_N"/>
    <property type="match status" value="1"/>
</dbReference>
<dbReference type="WBParaSite" id="PDA_v2.g29381.t1">
    <property type="protein sequence ID" value="PDA_v2.g29381.t1"/>
    <property type="gene ID" value="PDA_v2.g29381"/>
</dbReference>
<keyword evidence="3" id="KW-0812">Transmembrane</keyword>
<sequence length="321" mass="32116">MSLTKATTGALIVSGSTILICLLGLIAVYRDVQTIWKELDNEMDSFKVLSDDLWSDMLKLGAGTPSNRVRRQSYGGYGASGTNSHPPNINIPSLPTASLASNPLHVLTAVGNNGAGACSCKSENKCPPGADGPIGEAGPAGLDGLPGLPGKDGQDAENIHQQPTTGNFHCPAGPPGPPGQSGRPGIRGMRGPKGTPGFPGTDGFPGAPGEMGLPGPAGDDGKPGKPGEKGTDAEKPIPRKGHRGLPGEFGDEGEVGDQGLNGAPGKPGPPGVPGPPGFTGAAGSDGDEGSQGAKGNPGNDAEYCLCPPRGSHGGPYVHRKI</sequence>
<evidence type="ECO:0000313" key="5">
    <source>
        <dbReference type="Proteomes" id="UP000887578"/>
    </source>
</evidence>
<dbReference type="Pfam" id="PF01391">
    <property type="entry name" value="Collagen"/>
    <property type="match status" value="1"/>
</dbReference>
<feature type="compositionally biased region" description="Pro residues" evidence="2">
    <location>
        <begin position="266"/>
        <end position="276"/>
    </location>
</feature>
<feature type="transmembrane region" description="Helical" evidence="3">
    <location>
        <begin position="6"/>
        <end position="29"/>
    </location>
</feature>
<accession>A0A914QPT7</accession>
<dbReference type="AlphaFoldDB" id="A0A914QPT7"/>